<dbReference type="SMART" id="SM00304">
    <property type="entry name" value="HAMP"/>
    <property type="match status" value="1"/>
</dbReference>
<dbReference type="InterPro" id="IPR036097">
    <property type="entry name" value="HisK_dim/P_sf"/>
</dbReference>
<dbReference type="InterPro" id="IPR050428">
    <property type="entry name" value="TCS_sensor_his_kinase"/>
</dbReference>
<evidence type="ECO:0000259" key="13">
    <source>
        <dbReference type="PROSITE" id="PS50109"/>
    </source>
</evidence>
<dbReference type="InterPro" id="IPR004358">
    <property type="entry name" value="Sig_transdc_His_kin-like_C"/>
</dbReference>
<evidence type="ECO:0000256" key="12">
    <source>
        <dbReference type="SAM" id="Phobius"/>
    </source>
</evidence>
<dbReference type="Pfam" id="PF00512">
    <property type="entry name" value="HisKA"/>
    <property type="match status" value="1"/>
</dbReference>
<dbReference type="SUPFAM" id="SSF47384">
    <property type="entry name" value="Homodimeric domain of signal transducing histidine kinase"/>
    <property type="match status" value="1"/>
</dbReference>
<dbReference type="SMART" id="SM00388">
    <property type="entry name" value="HisKA"/>
    <property type="match status" value="1"/>
</dbReference>
<dbReference type="InterPro" id="IPR003660">
    <property type="entry name" value="HAMP_dom"/>
</dbReference>
<dbReference type="Pfam" id="PF00672">
    <property type="entry name" value="HAMP"/>
    <property type="match status" value="1"/>
</dbReference>
<keyword evidence="5" id="KW-0597">Phosphoprotein</keyword>
<evidence type="ECO:0000313" key="15">
    <source>
        <dbReference type="EMBL" id="VAW34344.1"/>
    </source>
</evidence>
<keyword evidence="7 12" id="KW-0812">Transmembrane</keyword>
<dbReference type="GO" id="GO:0000155">
    <property type="term" value="F:phosphorelay sensor kinase activity"/>
    <property type="evidence" value="ECO:0007669"/>
    <property type="project" value="InterPro"/>
</dbReference>
<dbReference type="FunFam" id="3.30.565.10:FF:000006">
    <property type="entry name" value="Sensor histidine kinase WalK"/>
    <property type="match status" value="1"/>
</dbReference>
<keyword evidence="10" id="KW-0902">Two-component regulatory system</keyword>
<dbReference type="InterPro" id="IPR036890">
    <property type="entry name" value="HATPase_C_sf"/>
</dbReference>
<keyword evidence="8" id="KW-0418">Kinase</keyword>
<reference evidence="15" key="1">
    <citation type="submission" date="2018-06" db="EMBL/GenBank/DDBJ databases">
        <authorList>
            <person name="Zhirakovskaya E."/>
        </authorList>
    </citation>
    <scope>NUCLEOTIDE SEQUENCE</scope>
</reference>
<dbReference type="PRINTS" id="PR00344">
    <property type="entry name" value="BCTRLSENSOR"/>
</dbReference>
<evidence type="ECO:0000256" key="5">
    <source>
        <dbReference type="ARBA" id="ARBA00022553"/>
    </source>
</evidence>
<evidence type="ECO:0000256" key="10">
    <source>
        <dbReference type="ARBA" id="ARBA00023012"/>
    </source>
</evidence>
<comment type="subcellular location">
    <subcellularLocation>
        <location evidence="2">Cell membrane</location>
        <topology evidence="2">Multi-pass membrane protein</topology>
    </subcellularLocation>
</comment>
<protein>
    <recommendedName>
        <fullName evidence="3">histidine kinase</fullName>
        <ecNumber evidence="3">2.7.13.3</ecNumber>
    </recommendedName>
</protein>
<dbReference type="SUPFAM" id="SSF158472">
    <property type="entry name" value="HAMP domain-like"/>
    <property type="match status" value="1"/>
</dbReference>
<dbReference type="InterPro" id="IPR003661">
    <property type="entry name" value="HisK_dim/P_dom"/>
</dbReference>
<feature type="domain" description="HAMP" evidence="14">
    <location>
        <begin position="197"/>
        <end position="249"/>
    </location>
</feature>
<dbReference type="EMBL" id="UOEU01000531">
    <property type="protein sequence ID" value="VAW34344.1"/>
    <property type="molecule type" value="Genomic_DNA"/>
</dbReference>
<dbReference type="SUPFAM" id="SSF55874">
    <property type="entry name" value="ATPase domain of HSP90 chaperone/DNA topoisomerase II/histidine kinase"/>
    <property type="match status" value="1"/>
</dbReference>
<evidence type="ECO:0000256" key="9">
    <source>
        <dbReference type="ARBA" id="ARBA00022989"/>
    </source>
</evidence>
<dbReference type="PANTHER" id="PTHR45436:SF5">
    <property type="entry name" value="SENSOR HISTIDINE KINASE TRCS"/>
    <property type="match status" value="1"/>
</dbReference>
<organism evidence="15">
    <name type="scientific">hydrothermal vent metagenome</name>
    <dbReference type="NCBI Taxonomy" id="652676"/>
    <lineage>
        <taxon>unclassified sequences</taxon>
        <taxon>metagenomes</taxon>
        <taxon>ecological metagenomes</taxon>
    </lineage>
</organism>
<dbReference type="AlphaFoldDB" id="A0A3B0VSC5"/>
<dbReference type="CDD" id="cd00082">
    <property type="entry name" value="HisKA"/>
    <property type="match status" value="1"/>
</dbReference>
<evidence type="ECO:0000256" key="6">
    <source>
        <dbReference type="ARBA" id="ARBA00022679"/>
    </source>
</evidence>
<dbReference type="InterPro" id="IPR029151">
    <property type="entry name" value="Sensor-like_sf"/>
</dbReference>
<dbReference type="FunFam" id="1.10.287.130:FF:000001">
    <property type="entry name" value="Two-component sensor histidine kinase"/>
    <property type="match status" value="1"/>
</dbReference>
<dbReference type="GO" id="GO:0005886">
    <property type="term" value="C:plasma membrane"/>
    <property type="evidence" value="ECO:0007669"/>
    <property type="project" value="UniProtKB-SubCell"/>
</dbReference>
<feature type="transmembrane region" description="Helical" evidence="12">
    <location>
        <begin position="174"/>
        <end position="195"/>
    </location>
</feature>
<dbReference type="Pfam" id="PF02518">
    <property type="entry name" value="HATPase_c"/>
    <property type="match status" value="1"/>
</dbReference>
<gene>
    <name evidence="15" type="ORF">MNBD_CHLOROFLEXI01-3471</name>
</gene>
<keyword evidence="11 12" id="KW-0472">Membrane</keyword>
<dbReference type="PROSITE" id="PS50885">
    <property type="entry name" value="HAMP"/>
    <property type="match status" value="1"/>
</dbReference>
<keyword evidence="4" id="KW-1003">Cell membrane</keyword>
<dbReference type="EC" id="2.7.13.3" evidence="3"/>
<evidence type="ECO:0000256" key="7">
    <source>
        <dbReference type="ARBA" id="ARBA00022692"/>
    </source>
</evidence>
<evidence type="ECO:0000256" key="3">
    <source>
        <dbReference type="ARBA" id="ARBA00012438"/>
    </source>
</evidence>
<evidence type="ECO:0000256" key="4">
    <source>
        <dbReference type="ARBA" id="ARBA00022475"/>
    </source>
</evidence>
<dbReference type="InterPro" id="IPR005467">
    <property type="entry name" value="His_kinase_dom"/>
</dbReference>
<feature type="domain" description="Histidine kinase" evidence="13">
    <location>
        <begin position="257"/>
        <end position="475"/>
    </location>
</feature>
<dbReference type="PANTHER" id="PTHR45436">
    <property type="entry name" value="SENSOR HISTIDINE KINASE YKOH"/>
    <property type="match status" value="1"/>
</dbReference>
<comment type="catalytic activity">
    <reaction evidence="1">
        <text>ATP + protein L-histidine = ADP + protein N-phospho-L-histidine.</text>
        <dbReference type="EC" id="2.7.13.3"/>
    </reaction>
</comment>
<dbReference type="Gene3D" id="1.10.287.130">
    <property type="match status" value="1"/>
</dbReference>
<dbReference type="PROSITE" id="PS50109">
    <property type="entry name" value="HIS_KIN"/>
    <property type="match status" value="1"/>
</dbReference>
<keyword evidence="6" id="KW-0808">Transferase</keyword>
<dbReference type="CDD" id="cd06225">
    <property type="entry name" value="HAMP"/>
    <property type="match status" value="1"/>
</dbReference>
<dbReference type="SMART" id="SM00387">
    <property type="entry name" value="HATPase_c"/>
    <property type="match status" value="1"/>
</dbReference>
<keyword evidence="9 12" id="KW-1133">Transmembrane helix</keyword>
<evidence type="ECO:0000256" key="8">
    <source>
        <dbReference type="ARBA" id="ARBA00022777"/>
    </source>
</evidence>
<dbReference type="SUPFAM" id="SSF103190">
    <property type="entry name" value="Sensory domain-like"/>
    <property type="match status" value="1"/>
</dbReference>
<dbReference type="Gene3D" id="6.10.340.10">
    <property type="match status" value="1"/>
</dbReference>
<accession>A0A3B0VSC5</accession>
<evidence type="ECO:0000256" key="11">
    <source>
        <dbReference type="ARBA" id="ARBA00023136"/>
    </source>
</evidence>
<dbReference type="InterPro" id="IPR003594">
    <property type="entry name" value="HATPase_dom"/>
</dbReference>
<evidence type="ECO:0000256" key="1">
    <source>
        <dbReference type="ARBA" id="ARBA00000085"/>
    </source>
</evidence>
<evidence type="ECO:0000256" key="2">
    <source>
        <dbReference type="ARBA" id="ARBA00004651"/>
    </source>
</evidence>
<sequence length="483" mass="52399">MFSHWRLRTRLVAAFVGLILLGFTGLSLLAGNQIAAGAVEDYERSLETQVELVGRSLEGVVEDYFENEASFAEVETAVSELANNLGLQITLIDVNGLAWISSDDAVVNSSLQQDPEVAVALNGEENLVFDTRLNDQNILTLYTAAPIIEDGQLISVVRIAVPASATNAIVNQRFGTLAIGIVTLTMLAVGAALWLSASFTRPLEMLQQSAMRLAEGDLSQRVARTGQDELGQLGQMFNHMAAQVEAMLMAQQSFASNASHELRTPLTTIRLRSEALRDGGLDAATTQQYIVEIDDEAARLGRLVHDLMQLSRFDSGRAAVGGELIDPLHLGRSVYGMMMETAVSKNISLRFEAPDHLPSIQANSNHLRMVLHNLLDNALKYTPEGGQVVWRLAVEDGWLRSEVADSGVGLAPDDIPHLFERFYRADKAHARATGGTGLGLPLAQSIVQFYNGRVQLHSDGLGKGTTATVYWPLPNRNSSSSPL</sequence>
<evidence type="ECO:0000259" key="14">
    <source>
        <dbReference type="PROSITE" id="PS50885"/>
    </source>
</evidence>
<dbReference type="CDD" id="cd00075">
    <property type="entry name" value="HATPase"/>
    <property type="match status" value="1"/>
</dbReference>
<name>A0A3B0VSC5_9ZZZZ</name>
<proteinExistence type="predicted"/>
<dbReference type="Gene3D" id="3.30.565.10">
    <property type="entry name" value="Histidine kinase-like ATPase, C-terminal domain"/>
    <property type="match status" value="1"/>
</dbReference>